<dbReference type="InterPro" id="IPR002035">
    <property type="entry name" value="VWF_A"/>
</dbReference>
<gene>
    <name evidence="2" type="ORF">QYS62_006894</name>
</gene>
<evidence type="ECO:0000259" key="1">
    <source>
        <dbReference type="PROSITE" id="PS50234"/>
    </source>
</evidence>
<dbReference type="InterPro" id="IPR036465">
    <property type="entry name" value="vWFA_dom_sf"/>
</dbReference>
<dbReference type="Pfam" id="PF00092">
    <property type="entry name" value="VWA"/>
    <property type="match status" value="1"/>
</dbReference>
<name>A0ABZ2WYF9_9HYPO</name>
<proteinExistence type="predicted"/>
<dbReference type="SUPFAM" id="SSF53300">
    <property type="entry name" value="vWA-like"/>
    <property type="match status" value="1"/>
</dbReference>
<dbReference type="CDD" id="cd00198">
    <property type="entry name" value="vWFA"/>
    <property type="match status" value="1"/>
</dbReference>
<sequence length="725" mass="79654">MSNSNSQVVVGCLLDVSGSMRKTLEPDCSSELASERLGDVLRAALKLAQAERQQNPNALMFVGVFGLRTSEEAPNPPAVDLYRIADSLLDDVGNYDSGHDLLIARANQNNVGHISRYIRSKLSNREARIVNAYLRRHPEEVEEFVDAIPSEGTVNRLHWSAKTVGMVIGLGFGTVLTGGAAAPAAAATVSGVFGGAVSGAAGVAVGSAAGQAIEDNNVENSRALAMARRIQRKWLLDFTEFEPQPVSKVVKILQRFQDYEDHQQRDLVDDENDNQLDTLRRYMYGPTPMCHALGKALNAFLRRQNARNRVLVLISDGESTDGDPTAVANDLRNEGISIATVSLTEKKPILQRTLHCEVNPSWDQGTRTLFTLATRVSASSHPIPVLASVGWKIPSAGEIALFSSVCSATVLDEFCSLLLSARFGSADALLDVAGRIHFDDYINKAHLDVRRKPSNQRGKGNCYAHATASVVHMALLRVVSRDGGVPSLNEIRARILSKFPETRDGYDVSKVLAAACGWYRPLQCEEIDEDQARQAVLHRRPVLASFFLSKLGWDEFCRHFVKISEIRGPVLTEAQMAPYYSQEFDDGHAVVLVGCSPNSLTFLNSWGSSWGDNGSFSIESHSVLGLQDYPMRFYDVYWLESNLSSAEQQAYDIKVDEELHRHADKHPSIFELEYQCPKCQVNSPLAKFSGSVRRAICPNCIEQFEPEAGCLVQALYVRGGLNDVA</sequence>
<dbReference type="Gene3D" id="3.90.70.10">
    <property type="entry name" value="Cysteine proteinases"/>
    <property type="match status" value="1"/>
</dbReference>
<dbReference type="EMBL" id="CP151263">
    <property type="protein sequence ID" value="WZH45826.1"/>
    <property type="molecule type" value="Genomic_DNA"/>
</dbReference>
<dbReference type="Proteomes" id="UP001489902">
    <property type="component" value="Chromosome 4"/>
</dbReference>
<dbReference type="Gene3D" id="3.40.50.410">
    <property type="entry name" value="von Willebrand factor, type A domain"/>
    <property type="match status" value="1"/>
</dbReference>
<protein>
    <submittedName>
        <fullName evidence="2">VWFA domain-containing protein</fullName>
    </submittedName>
</protein>
<keyword evidence="3" id="KW-1185">Reference proteome</keyword>
<evidence type="ECO:0000313" key="3">
    <source>
        <dbReference type="Proteomes" id="UP001489902"/>
    </source>
</evidence>
<accession>A0ABZ2WYF9</accession>
<reference evidence="2 3" key="1">
    <citation type="submission" date="2024-04" db="EMBL/GenBank/DDBJ databases">
        <title>Complete genome sequence of Fusarium acuminatum.</title>
        <authorList>
            <person name="Lan B."/>
        </authorList>
    </citation>
    <scope>NUCLEOTIDE SEQUENCE [LARGE SCALE GENOMIC DNA]</scope>
    <source>
        <strain evidence="2">1A</strain>
    </source>
</reference>
<dbReference type="SUPFAM" id="SSF54001">
    <property type="entry name" value="Cysteine proteinases"/>
    <property type="match status" value="1"/>
</dbReference>
<feature type="domain" description="VWFA" evidence="1">
    <location>
        <begin position="274"/>
        <end position="343"/>
    </location>
</feature>
<dbReference type="PROSITE" id="PS50234">
    <property type="entry name" value="VWFA"/>
    <property type="match status" value="1"/>
</dbReference>
<organism evidence="2 3">
    <name type="scientific">Fusarium acuminatum</name>
    <dbReference type="NCBI Taxonomy" id="5515"/>
    <lineage>
        <taxon>Eukaryota</taxon>
        <taxon>Fungi</taxon>
        <taxon>Dikarya</taxon>
        <taxon>Ascomycota</taxon>
        <taxon>Pezizomycotina</taxon>
        <taxon>Sordariomycetes</taxon>
        <taxon>Hypocreomycetidae</taxon>
        <taxon>Hypocreales</taxon>
        <taxon>Nectriaceae</taxon>
        <taxon>Fusarium</taxon>
        <taxon>Fusarium tricinctum species complex</taxon>
    </lineage>
</organism>
<dbReference type="InterPro" id="IPR038765">
    <property type="entry name" value="Papain-like_cys_pep_sf"/>
</dbReference>
<evidence type="ECO:0000313" key="2">
    <source>
        <dbReference type="EMBL" id="WZH45826.1"/>
    </source>
</evidence>